<dbReference type="RefSeq" id="WP_342299567.1">
    <property type="nucleotide sequence ID" value="NZ_JBCEVZ010000041.1"/>
</dbReference>
<name>A0ABU9LYM8_9BACT</name>
<dbReference type="EMBL" id="JBCEVZ010000041">
    <property type="protein sequence ID" value="MEL5995608.1"/>
    <property type="molecule type" value="Genomic_DNA"/>
</dbReference>
<dbReference type="Gene3D" id="3.90.550.10">
    <property type="entry name" value="Spore Coat Polysaccharide Biosynthesis Protein SpsA, Chain A"/>
    <property type="match status" value="1"/>
</dbReference>
<gene>
    <name evidence="2" type="ORF">AAFH49_15440</name>
</gene>
<accession>A0ABU9LYM8</accession>
<dbReference type="PANTHER" id="PTHR22916:SF3">
    <property type="entry name" value="UDP-GLCNAC:BETAGAL BETA-1,3-N-ACETYLGLUCOSAMINYLTRANSFERASE-LIKE PROTEIN 1"/>
    <property type="match status" value="1"/>
</dbReference>
<keyword evidence="2" id="KW-0328">Glycosyltransferase</keyword>
<evidence type="ECO:0000313" key="3">
    <source>
        <dbReference type="Proteomes" id="UP001479606"/>
    </source>
</evidence>
<feature type="domain" description="Glycosyltransferase 2-like" evidence="1">
    <location>
        <begin position="9"/>
        <end position="125"/>
    </location>
</feature>
<reference evidence="2 3" key="1">
    <citation type="journal article" date="2018" name="Arch. Microbiol.">
        <title>Hymenobacter segetis sp. nov., isolated from soil.</title>
        <authorList>
            <person name="Ten L.N."/>
            <person name="Lim S.J."/>
            <person name="Kim B.O."/>
            <person name="Kang I.K."/>
            <person name="Jung H.Y."/>
        </authorList>
    </citation>
    <scope>NUCLEOTIDE SEQUENCE [LARGE SCALE GENOMIC DNA]</scope>
    <source>
        <strain evidence="2 3">S7-3-11</strain>
    </source>
</reference>
<dbReference type="SUPFAM" id="SSF53448">
    <property type="entry name" value="Nucleotide-diphospho-sugar transferases"/>
    <property type="match status" value="1"/>
</dbReference>
<comment type="caution">
    <text evidence="2">The sequence shown here is derived from an EMBL/GenBank/DDBJ whole genome shotgun (WGS) entry which is preliminary data.</text>
</comment>
<sequence length="313" mass="35497">MYTPSLVTIGIASYNNAHYIEQMLDSVRNQTHPLVELVVVDDCSTDKSVEVITNWLARTNYPATFIRHERNQGIVRTFSECRTHAHGEYVSWVGSDDVLHPTMVAETVAEFERQGTDCGAVYGDCEIIDSTGKVIAPSFLQFFDPSFADNPPQGNLIVPLLKGFYVPALTTTIRHSALDKVGEYDLSLYSEDLDMWLRLSRHFRFAYLPGSLGGYRVHNASAIHTNRVALNETYFRIYNKAYFEGDSEWAAARHNLADQAEHYYASVGPAAREKLWYAFRESKSNKIGVFWVLARLGISYKVIRQLLALKPRI</sequence>
<dbReference type="Proteomes" id="UP001479606">
    <property type="component" value="Unassembled WGS sequence"/>
</dbReference>
<dbReference type="PANTHER" id="PTHR22916">
    <property type="entry name" value="GLYCOSYLTRANSFERASE"/>
    <property type="match status" value="1"/>
</dbReference>
<dbReference type="InterPro" id="IPR029044">
    <property type="entry name" value="Nucleotide-diphossugar_trans"/>
</dbReference>
<dbReference type="Pfam" id="PF00535">
    <property type="entry name" value="Glycos_transf_2"/>
    <property type="match status" value="1"/>
</dbReference>
<proteinExistence type="predicted"/>
<dbReference type="EC" id="2.4.-.-" evidence="2"/>
<organism evidence="2 3">
    <name type="scientific">Hymenobacter segetis</name>
    <dbReference type="NCBI Taxonomy" id="2025509"/>
    <lineage>
        <taxon>Bacteria</taxon>
        <taxon>Pseudomonadati</taxon>
        <taxon>Bacteroidota</taxon>
        <taxon>Cytophagia</taxon>
        <taxon>Cytophagales</taxon>
        <taxon>Hymenobacteraceae</taxon>
        <taxon>Hymenobacter</taxon>
    </lineage>
</organism>
<dbReference type="InterPro" id="IPR001173">
    <property type="entry name" value="Glyco_trans_2-like"/>
</dbReference>
<keyword evidence="3" id="KW-1185">Reference proteome</keyword>
<evidence type="ECO:0000259" key="1">
    <source>
        <dbReference type="Pfam" id="PF00535"/>
    </source>
</evidence>
<dbReference type="GO" id="GO:0016757">
    <property type="term" value="F:glycosyltransferase activity"/>
    <property type="evidence" value="ECO:0007669"/>
    <property type="project" value="UniProtKB-KW"/>
</dbReference>
<evidence type="ECO:0000313" key="2">
    <source>
        <dbReference type="EMBL" id="MEL5995608.1"/>
    </source>
</evidence>
<keyword evidence="2" id="KW-0808">Transferase</keyword>
<protein>
    <submittedName>
        <fullName evidence="2">Glycosyltransferase</fullName>
        <ecNumber evidence="2">2.4.-.-</ecNumber>
    </submittedName>
</protein>